<accession>A0AAD9X5M4</accession>
<name>A0AAD9X5M4_9ROSI</name>
<dbReference type="Proteomes" id="UP001280121">
    <property type="component" value="Unassembled WGS sequence"/>
</dbReference>
<evidence type="ECO:0000313" key="2">
    <source>
        <dbReference type="EMBL" id="KAK2653225.1"/>
    </source>
</evidence>
<sequence length="287" mass="33504">DIYNQPAPPQGQYDVAAHRRTGHANQEPGTSNNGHIKGIDDMLHAMKEIQAILKSELNEIRTKDTLNDDTNEQESQSTNKRRLIKTRSTVKRKLSRYQISPYIAGPVYASIKYRYGPFRIGIALNTYDEQLITYILSKTLPTYEVVVDINHLCVTRKSFRTLEPSKFVDSEVTLPITSLNSYSMIFKHPKGHNFSWFLPKNYAYTVLTCTDENQLLLKKSLSRMWESYMYDLLWCKKVTHECPIILCRHLFNGVNTVYFIMSTCNEVFFHILYYIPINDLRNHWYLA</sequence>
<dbReference type="AlphaFoldDB" id="A0AAD9X5M4"/>
<evidence type="ECO:0000313" key="3">
    <source>
        <dbReference type="Proteomes" id="UP001280121"/>
    </source>
</evidence>
<feature type="non-terminal residue" evidence="2">
    <location>
        <position position="287"/>
    </location>
</feature>
<feature type="region of interest" description="Disordered" evidence="1">
    <location>
        <begin position="64"/>
        <end position="83"/>
    </location>
</feature>
<dbReference type="EMBL" id="JANJYI010000004">
    <property type="protein sequence ID" value="KAK2653225.1"/>
    <property type="molecule type" value="Genomic_DNA"/>
</dbReference>
<gene>
    <name evidence="2" type="ORF">Ddye_013081</name>
</gene>
<organism evidence="2 3">
    <name type="scientific">Dipteronia dyeriana</name>
    <dbReference type="NCBI Taxonomy" id="168575"/>
    <lineage>
        <taxon>Eukaryota</taxon>
        <taxon>Viridiplantae</taxon>
        <taxon>Streptophyta</taxon>
        <taxon>Embryophyta</taxon>
        <taxon>Tracheophyta</taxon>
        <taxon>Spermatophyta</taxon>
        <taxon>Magnoliopsida</taxon>
        <taxon>eudicotyledons</taxon>
        <taxon>Gunneridae</taxon>
        <taxon>Pentapetalae</taxon>
        <taxon>rosids</taxon>
        <taxon>malvids</taxon>
        <taxon>Sapindales</taxon>
        <taxon>Sapindaceae</taxon>
        <taxon>Hippocastanoideae</taxon>
        <taxon>Acereae</taxon>
        <taxon>Dipteronia</taxon>
    </lineage>
</organism>
<feature type="non-terminal residue" evidence="2">
    <location>
        <position position="1"/>
    </location>
</feature>
<reference evidence="2" key="1">
    <citation type="journal article" date="2023" name="Plant J.">
        <title>Genome sequences and population genomics provide insights into the demographic history, inbreeding, and mutation load of two 'living fossil' tree species of Dipteronia.</title>
        <authorList>
            <person name="Feng Y."/>
            <person name="Comes H.P."/>
            <person name="Chen J."/>
            <person name="Zhu S."/>
            <person name="Lu R."/>
            <person name="Zhang X."/>
            <person name="Li P."/>
            <person name="Qiu J."/>
            <person name="Olsen K.M."/>
            <person name="Qiu Y."/>
        </authorList>
    </citation>
    <scope>NUCLEOTIDE SEQUENCE</scope>
    <source>
        <strain evidence="2">KIB01</strain>
    </source>
</reference>
<evidence type="ECO:0000256" key="1">
    <source>
        <dbReference type="SAM" id="MobiDB-lite"/>
    </source>
</evidence>
<proteinExistence type="predicted"/>
<protein>
    <submittedName>
        <fullName evidence="2">Uncharacterized protein</fullName>
    </submittedName>
</protein>
<keyword evidence="3" id="KW-1185">Reference proteome</keyword>
<comment type="caution">
    <text evidence="2">The sequence shown here is derived from an EMBL/GenBank/DDBJ whole genome shotgun (WGS) entry which is preliminary data.</text>
</comment>